<evidence type="ECO:0000256" key="1">
    <source>
        <dbReference type="SAM" id="MobiDB-lite"/>
    </source>
</evidence>
<organism evidence="2">
    <name type="scientific">bioreactor metagenome</name>
    <dbReference type="NCBI Taxonomy" id="1076179"/>
    <lineage>
        <taxon>unclassified sequences</taxon>
        <taxon>metagenomes</taxon>
        <taxon>ecological metagenomes</taxon>
    </lineage>
</organism>
<name>A0A644YH69_9ZZZZ</name>
<accession>A0A644YH69</accession>
<dbReference type="AlphaFoldDB" id="A0A644YH69"/>
<proteinExistence type="predicted"/>
<reference evidence="2" key="1">
    <citation type="submission" date="2019-08" db="EMBL/GenBank/DDBJ databases">
        <authorList>
            <person name="Kucharzyk K."/>
            <person name="Murdoch R.W."/>
            <person name="Higgins S."/>
            <person name="Loffler F."/>
        </authorList>
    </citation>
    <scope>NUCLEOTIDE SEQUENCE</scope>
</reference>
<dbReference type="EMBL" id="VSSQ01005090">
    <property type="protein sequence ID" value="MPM27800.1"/>
    <property type="molecule type" value="Genomic_DNA"/>
</dbReference>
<comment type="caution">
    <text evidence="2">The sequence shown here is derived from an EMBL/GenBank/DDBJ whole genome shotgun (WGS) entry which is preliminary data.</text>
</comment>
<protein>
    <submittedName>
        <fullName evidence="2">Uncharacterized protein</fullName>
    </submittedName>
</protein>
<evidence type="ECO:0000313" key="2">
    <source>
        <dbReference type="EMBL" id="MPM27800.1"/>
    </source>
</evidence>
<feature type="region of interest" description="Disordered" evidence="1">
    <location>
        <begin position="33"/>
        <end position="68"/>
    </location>
</feature>
<gene>
    <name evidence="2" type="ORF">SDC9_74314</name>
</gene>
<feature type="compositionally biased region" description="Basic and acidic residues" evidence="1">
    <location>
        <begin position="51"/>
        <end position="62"/>
    </location>
</feature>
<sequence>MPLHINVHIEIAGCDRTRRISDVLQWACDGAGQHVGEKSCHNDGEGDDIGEGSRLRKEHARDGGSVAG</sequence>
<feature type="compositionally biased region" description="Basic and acidic residues" evidence="1">
    <location>
        <begin position="35"/>
        <end position="44"/>
    </location>
</feature>